<dbReference type="AlphaFoldDB" id="A0A1L9R6Z4"/>
<feature type="region of interest" description="Disordered" evidence="2">
    <location>
        <begin position="33"/>
        <end position="77"/>
    </location>
</feature>
<evidence type="ECO:0000256" key="1">
    <source>
        <dbReference type="PROSITE-ProRule" id="PRU00489"/>
    </source>
</evidence>
<dbReference type="Proteomes" id="UP000184383">
    <property type="component" value="Unassembled WGS sequence"/>
</dbReference>
<keyword evidence="4" id="KW-1185">Reference proteome</keyword>
<protein>
    <recommendedName>
        <fullName evidence="5">MT-A70-domain-containing protein</fullName>
    </recommendedName>
</protein>
<proteinExistence type="inferred from homology"/>
<dbReference type="InterPro" id="IPR002052">
    <property type="entry name" value="DNA_methylase_N6_adenine_CS"/>
</dbReference>
<dbReference type="GO" id="GO:0005634">
    <property type="term" value="C:nucleus"/>
    <property type="evidence" value="ECO:0007669"/>
    <property type="project" value="TreeGrafter"/>
</dbReference>
<dbReference type="GeneID" id="63744876"/>
<comment type="similarity">
    <text evidence="1">Belongs to the MT-A70-like family.</text>
</comment>
<feature type="region of interest" description="Disordered" evidence="2">
    <location>
        <begin position="134"/>
        <end position="164"/>
    </location>
</feature>
<name>A0A1L9R6Z4_ASPWE</name>
<evidence type="ECO:0000313" key="3">
    <source>
        <dbReference type="EMBL" id="OJJ30657.1"/>
    </source>
</evidence>
<dbReference type="Pfam" id="PF05063">
    <property type="entry name" value="MT-A70"/>
    <property type="match status" value="1"/>
</dbReference>
<dbReference type="STRING" id="1073089.A0A1L9R6Z4"/>
<dbReference type="OrthoDB" id="61116at2759"/>
<organism evidence="3 4">
    <name type="scientific">Aspergillus wentii DTO 134E9</name>
    <dbReference type="NCBI Taxonomy" id="1073089"/>
    <lineage>
        <taxon>Eukaryota</taxon>
        <taxon>Fungi</taxon>
        <taxon>Dikarya</taxon>
        <taxon>Ascomycota</taxon>
        <taxon>Pezizomycotina</taxon>
        <taxon>Eurotiomycetes</taxon>
        <taxon>Eurotiomycetidae</taxon>
        <taxon>Eurotiales</taxon>
        <taxon>Aspergillaceae</taxon>
        <taxon>Aspergillus</taxon>
        <taxon>Aspergillus subgen. Cremei</taxon>
    </lineage>
</organism>
<dbReference type="PANTHER" id="PTHR12829">
    <property type="entry name" value="N6-ADENOSINE-METHYLTRANSFERASE"/>
    <property type="match status" value="1"/>
</dbReference>
<evidence type="ECO:0000313" key="4">
    <source>
        <dbReference type="Proteomes" id="UP000184383"/>
    </source>
</evidence>
<dbReference type="RefSeq" id="XP_040684334.1">
    <property type="nucleotide sequence ID" value="XM_040829028.1"/>
</dbReference>
<dbReference type="VEuPathDB" id="FungiDB:ASPWEDRAFT_120895"/>
<dbReference type="GO" id="GO:0008168">
    <property type="term" value="F:methyltransferase activity"/>
    <property type="evidence" value="ECO:0007669"/>
    <property type="project" value="InterPro"/>
</dbReference>
<dbReference type="PANTHER" id="PTHR12829:SF4">
    <property type="entry name" value="N(6)-ADENINE-SPECIFIC METHYLTRANSFERASE METTL4"/>
    <property type="match status" value="1"/>
</dbReference>
<evidence type="ECO:0008006" key="5">
    <source>
        <dbReference type="Google" id="ProtNLM"/>
    </source>
</evidence>
<accession>A0A1L9R6Z4</accession>
<gene>
    <name evidence="3" type="ORF">ASPWEDRAFT_120895</name>
</gene>
<dbReference type="GO" id="GO:0003676">
    <property type="term" value="F:nucleic acid binding"/>
    <property type="evidence" value="ECO:0007669"/>
    <property type="project" value="InterPro"/>
</dbReference>
<sequence length="488" mass="54556">MEETAILYHNNERTAFLIDIPASIALAQELSPVQRHSHNADSTTAGPTAAKRSHKGHILSSPPLEKPYPSTTEPKTDSARAKVLERIPVAEQVFHAGIESLVQDGLRTIHEGYQDGSYWCLPRHEQQLDESRWVDSQPGEVSPKKRKWAQGQLQRGKAPISSEPQSFLPGDYLNSQNLSHGPPVILSPTCLNVFESMTELHDVVVKNTSPKAATLSIRCSAMSGQSSHRSFSVPPLSNLSLCTLPMSNPDTTLPNPVPGLPRNQKFNLILMDPPWSNRSVRRSRNYQTHPYFDMEAFTERIRDILRVHLYDNHISRPNDAPEAIPGQNGIDKQSKESIAAIWVTNSAKARKAAYDAIQGAGLDVCEEWAWIKTTSNGEPIALLNGIWRKPYEIVVIGRKRQHNQGESFDNITRRVIAAVPDIHSRKPNLREIFEKVFFTSCSMSNDDASSVGVPYSTLEVFARNLTAGWWACGNEVLKFNSEEWWTKG</sequence>
<dbReference type="PROSITE" id="PS51143">
    <property type="entry name" value="MT_A70"/>
    <property type="match status" value="1"/>
</dbReference>
<reference evidence="4" key="1">
    <citation type="journal article" date="2017" name="Genome Biol.">
        <title>Comparative genomics reveals high biological diversity and specific adaptations in the industrially and medically important fungal genus Aspergillus.</title>
        <authorList>
            <person name="de Vries R.P."/>
            <person name="Riley R."/>
            <person name="Wiebenga A."/>
            <person name="Aguilar-Osorio G."/>
            <person name="Amillis S."/>
            <person name="Uchima C.A."/>
            <person name="Anderluh G."/>
            <person name="Asadollahi M."/>
            <person name="Askin M."/>
            <person name="Barry K."/>
            <person name="Battaglia E."/>
            <person name="Bayram O."/>
            <person name="Benocci T."/>
            <person name="Braus-Stromeyer S.A."/>
            <person name="Caldana C."/>
            <person name="Canovas D."/>
            <person name="Cerqueira G.C."/>
            <person name="Chen F."/>
            <person name="Chen W."/>
            <person name="Choi C."/>
            <person name="Clum A."/>
            <person name="Dos Santos R.A."/>
            <person name="Damasio A.R."/>
            <person name="Diallinas G."/>
            <person name="Emri T."/>
            <person name="Fekete E."/>
            <person name="Flipphi M."/>
            <person name="Freyberg S."/>
            <person name="Gallo A."/>
            <person name="Gournas C."/>
            <person name="Habgood R."/>
            <person name="Hainaut M."/>
            <person name="Harispe M.L."/>
            <person name="Henrissat B."/>
            <person name="Hilden K.S."/>
            <person name="Hope R."/>
            <person name="Hossain A."/>
            <person name="Karabika E."/>
            <person name="Karaffa L."/>
            <person name="Karanyi Z."/>
            <person name="Krasevec N."/>
            <person name="Kuo A."/>
            <person name="Kusch H."/>
            <person name="LaButti K."/>
            <person name="Lagendijk E.L."/>
            <person name="Lapidus A."/>
            <person name="Levasseur A."/>
            <person name="Lindquist E."/>
            <person name="Lipzen A."/>
            <person name="Logrieco A.F."/>
            <person name="MacCabe A."/>
            <person name="Maekelae M.R."/>
            <person name="Malavazi I."/>
            <person name="Melin P."/>
            <person name="Meyer V."/>
            <person name="Mielnichuk N."/>
            <person name="Miskei M."/>
            <person name="Molnar A.P."/>
            <person name="Mule G."/>
            <person name="Ngan C.Y."/>
            <person name="Orejas M."/>
            <person name="Orosz E."/>
            <person name="Ouedraogo J.P."/>
            <person name="Overkamp K.M."/>
            <person name="Park H.-S."/>
            <person name="Perrone G."/>
            <person name="Piumi F."/>
            <person name="Punt P.J."/>
            <person name="Ram A.F."/>
            <person name="Ramon A."/>
            <person name="Rauscher S."/>
            <person name="Record E."/>
            <person name="Riano-Pachon D.M."/>
            <person name="Robert V."/>
            <person name="Roehrig J."/>
            <person name="Ruller R."/>
            <person name="Salamov A."/>
            <person name="Salih N.S."/>
            <person name="Samson R.A."/>
            <person name="Sandor E."/>
            <person name="Sanguinetti M."/>
            <person name="Schuetze T."/>
            <person name="Sepcic K."/>
            <person name="Shelest E."/>
            <person name="Sherlock G."/>
            <person name="Sophianopoulou V."/>
            <person name="Squina F.M."/>
            <person name="Sun H."/>
            <person name="Susca A."/>
            <person name="Todd R.B."/>
            <person name="Tsang A."/>
            <person name="Unkles S.E."/>
            <person name="van de Wiele N."/>
            <person name="van Rossen-Uffink D."/>
            <person name="Oliveira J.V."/>
            <person name="Vesth T.C."/>
            <person name="Visser J."/>
            <person name="Yu J.-H."/>
            <person name="Zhou M."/>
            <person name="Andersen M.R."/>
            <person name="Archer D.B."/>
            <person name="Baker S.E."/>
            <person name="Benoit I."/>
            <person name="Brakhage A.A."/>
            <person name="Braus G.H."/>
            <person name="Fischer R."/>
            <person name="Frisvad J.C."/>
            <person name="Goldman G.H."/>
            <person name="Houbraken J."/>
            <person name="Oakley B."/>
            <person name="Pocsi I."/>
            <person name="Scazzocchio C."/>
            <person name="Seiboth B."/>
            <person name="vanKuyk P.A."/>
            <person name="Wortman J."/>
            <person name="Dyer P.S."/>
            <person name="Grigoriev I.V."/>
        </authorList>
    </citation>
    <scope>NUCLEOTIDE SEQUENCE [LARGE SCALE GENOMIC DNA]</scope>
    <source>
        <strain evidence="4">DTO 134E9</strain>
    </source>
</reference>
<dbReference type="PROSITE" id="PS00092">
    <property type="entry name" value="N6_MTASE"/>
    <property type="match status" value="1"/>
</dbReference>
<dbReference type="EMBL" id="KV878217">
    <property type="protein sequence ID" value="OJJ30657.1"/>
    <property type="molecule type" value="Genomic_DNA"/>
</dbReference>
<dbReference type="GO" id="GO:0032259">
    <property type="term" value="P:methylation"/>
    <property type="evidence" value="ECO:0007669"/>
    <property type="project" value="InterPro"/>
</dbReference>
<dbReference type="InterPro" id="IPR007757">
    <property type="entry name" value="MT-A70-like"/>
</dbReference>
<evidence type="ECO:0000256" key="2">
    <source>
        <dbReference type="SAM" id="MobiDB-lite"/>
    </source>
</evidence>